<dbReference type="Pfam" id="PF05368">
    <property type="entry name" value="NmrA"/>
    <property type="match status" value="1"/>
</dbReference>
<dbReference type="EMBL" id="PPXD01000029">
    <property type="protein sequence ID" value="POH61345.1"/>
    <property type="molecule type" value="Genomic_DNA"/>
</dbReference>
<evidence type="ECO:0000313" key="2">
    <source>
        <dbReference type="EMBL" id="POH61345.1"/>
    </source>
</evidence>
<name>A0A2S3Z705_9MICO</name>
<dbReference type="PANTHER" id="PTHR43162:SF1">
    <property type="entry name" value="PRESTALK A DIFFERENTIATION PROTEIN A"/>
    <property type="match status" value="1"/>
</dbReference>
<dbReference type="SUPFAM" id="SSF51735">
    <property type="entry name" value="NAD(P)-binding Rossmann-fold domains"/>
    <property type="match status" value="1"/>
</dbReference>
<dbReference type="InterPro" id="IPR051604">
    <property type="entry name" value="Ergot_Alk_Oxidoreductase"/>
</dbReference>
<comment type="caution">
    <text evidence="2">The sequence shown here is derived from an EMBL/GenBank/DDBJ whole genome shotgun (WGS) entry which is preliminary data.</text>
</comment>
<dbReference type="RefSeq" id="WP_103461987.1">
    <property type="nucleotide sequence ID" value="NZ_PPXD01000029.1"/>
</dbReference>
<proteinExistence type="predicted"/>
<evidence type="ECO:0000313" key="3">
    <source>
        <dbReference type="Proteomes" id="UP000237340"/>
    </source>
</evidence>
<dbReference type="PANTHER" id="PTHR43162">
    <property type="match status" value="1"/>
</dbReference>
<sequence>MTYLIHGATGAQGGPVVAALRKAGKNVTAAVRNPSNYEGDAVAVDFTSVASLEEAYRGVEGLFVHLPIGTAEQQLAHARTIVEAVTRAQPPRVVASTSGYRVNTAEAGEDAASVLVRGLMASGVSVAIVEPRLYLENLLLPTVSGPTREEGMLRYPIRDDYRVSWSSHLDIADVVVRLFDQPGVTGVVAVGALPGLLGDDLATGFGTYLDRDVSFEAQDPDDFGALITPLFGKAGADPVVASYHWRLTQSGEEIGKGDSAQQRLGIEPRSIEQWLRDIQA</sequence>
<keyword evidence="3" id="KW-1185">Reference proteome</keyword>
<dbReference type="Gene3D" id="3.40.50.720">
    <property type="entry name" value="NAD(P)-binding Rossmann-like Domain"/>
    <property type="match status" value="1"/>
</dbReference>
<reference evidence="2 3" key="1">
    <citation type="submission" date="2018-01" db="EMBL/GenBank/DDBJ databases">
        <title>Cryobacterium sp. nov., from glaciers in China.</title>
        <authorList>
            <person name="Liu Q."/>
            <person name="Xin Y.-H."/>
        </authorList>
    </citation>
    <scope>NUCLEOTIDE SEQUENCE [LARGE SCALE GENOMIC DNA]</scope>
    <source>
        <strain evidence="2 3">TMN-42</strain>
    </source>
</reference>
<dbReference type="Proteomes" id="UP000237340">
    <property type="component" value="Unassembled WGS sequence"/>
</dbReference>
<accession>A0A2S3Z705</accession>
<protein>
    <submittedName>
        <fullName evidence="2">Hydroxylase</fullName>
    </submittedName>
</protein>
<dbReference type="InterPro" id="IPR036291">
    <property type="entry name" value="NAD(P)-bd_dom_sf"/>
</dbReference>
<evidence type="ECO:0000259" key="1">
    <source>
        <dbReference type="Pfam" id="PF05368"/>
    </source>
</evidence>
<gene>
    <name evidence="2" type="ORF">C3B61_18665</name>
</gene>
<organism evidence="2 3">
    <name type="scientific">Cryobacterium zongtaii</name>
    <dbReference type="NCBI Taxonomy" id="1259217"/>
    <lineage>
        <taxon>Bacteria</taxon>
        <taxon>Bacillati</taxon>
        <taxon>Actinomycetota</taxon>
        <taxon>Actinomycetes</taxon>
        <taxon>Micrococcales</taxon>
        <taxon>Microbacteriaceae</taxon>
        <taxon>Cryobacterium</taxon>
    </lineage>
</organism>
<feature type="domain" description="NmrA-like" evidence="1">
    <location>
        <begin position="4"/>
        <end position="225"/>
    </location>
</feature>
<dbReference type="AlphaFoldDB" id="A0A2S3Z705"/>
<dbReference type="InterPro" id="IPR008030">
    <property type="entry name" value="NmrA-like"/>
</dbReference>